<keyword evidence="1" id="KW-1133">Transmembrane helix</keyword>
<dbReference type="PANTHER" id="PTHR35337:SF1">
    <property type="entry name" value="SLR1478 PROTEIN"/>
    <property type="match status" value="1"/>
</dbReference>
<feature type="transmembrane region" description="Helical" evidence="1">
    <location>
        <begin position="213"/>
        <end position="240"/>
    </location>
</feature>
<organism evidence="2 3">
    <name type="scientific">Halobacillus litoralis</name>
    <dbReference type="NCBI Taxonomy" id="45668"/>
    <lineage>
        <taxon>Bacteria</taxon>
        <taxon>Bacillati</taxon>
        <taxon>Bacillota</taxon>
        <taxon>Bacilli</taxon>
        <taxon>Bacillales</taxon>
        <taxon>Bacillaceae</taxon>
        <taxon>Halobacillus</taxon>
    </lineage>
</organism>
<dbReference type="InterPro" id="IPR002798">
    <property type="entry name" value="SpoIIM-like"/>
</dbReference>
<dbReference type="AlphaFoldDB" id="A0A845E2I9"/>
<sequence length="320" mass="35790">MNYRTFISQNRQDWERLENLIHTLQQNKKKWTARQVEDFQRTYQKVTQHLAFSQTYFPEEESTDYLNTLTSKAHNTLYQEQTSNWKQVKHLFGHTFINLLREQWAFVIISMGLFLLGGTAAFLAVYQDPMSLYTILPDNIAQNVDPSQIGRGGGVNSPVMSAEILTNNIQVAFLAFAGGITFGLLTVYVLIFNGIIVGALAALFFTYGKSYDFWAYIVPHGIIELTAIFIAGGAGLLMGFKLWVPGSRTRAYQLKTNAYRSVLLLIGTLPLFIIAGIIEGYITPSALSLEAKYAFAGLTVIGLLIYILLGSRPFKAARGS</sequence>
<evidence type="ECO:0000313" key="2">
    <source>
        <dbReference type="EMBL" id="MYL20497.1"/>
    </source>
</evidence>
<feature type="transmembrane region" description="Helical" evidence="1">
    <location>
        <begin position="104"/>
        <end position="126"/>
    </location>
</feature>
<comment type="caution">
    <text evidence="2">The sequence shown here is derived from an EMBL/GenBank/DDBJ whole genome shotgun (WGS) entry which is preliminary data.</text>
</comment>
<evidence type="ECO:0000256" key="1">
    <source>
        <dbReference type="SAM" id="Phobius"/>
    </source>
</evidence>
<proteinExistence type="predicted"/>
<gene>
    <name evidence="2" type="ORF">GLW04_11390</name>
</gene>
<dbReference type="Pfam" id="PF01944">
    <property type="entry name" value="SpoIIM"/>
    <property type="match status" value="1"/>
</dbReference>
<keyword evidence="1" id="KW-0472">Membrane</keyword>
<protein>
    <submittedName>
        <fullName evidence="2">Stage II sporulation protein M</fullName>
    </submittedName>
</protein>
<name>A0A845E2I9_9BACI</name>
<evidence type="ECO:0000313" key="3">
    <source>
        <dbReference type="Proteomes" id="UP000460949"/>
    </source>
</evidence>
<reference evidence="2 3" key="1">
    <citation type="submission" date="2019-11" db="EMBL/GenBank/DDBJ databases">
        <title>Genome sequences of 17 halophilic strains isolated from different environments.</title>
        <authorList>
            <person name="Furrow R.E."/>
        </authorList>
    </citation>
    <scope>NUCLEOTIDE SEQUENCE [LARGE SCALE GENOMIC DNA]</scope>
    <source>
        <strain evidence="2 3">22511_23_Filter</strain>
    </source>
</reference>
<keyword evidence="1" id="KW-0812">Transmembrane</keyword>
<feature type="transmembrane region" description="Helical" evidence="1">
    <location>
        <begin position="174"/>
        <end position="207"/>
    </location>
</feature>
<dbReference type="EMBL" id="WMET01000002">
    <property type="protein sequence ID" value="MYL20497.1"/>
    <property type="molecule type" value="Genomic_DNA"/>
</dbReference>
<dbReference type="PANTHER" id="PTHR35337">
    <property type="entry name" value="SLR1478 PROTEIN"/>
    <property type="match status" value="1"/>
</dbReference>
<feature type="transmembrane region" description="Helical" evidence="1">
    <location>
        <begin position="261"/>
        <end position="281"/>
    </location>
</feature>
<dbReference type="RefSeq" id="WP_160837248.1">
    <property type="nucleotide sequence ID" value="NZ_WMET01000002.1"/>
</dbReference>
<accession>A0A845E2I9</accession>
<dbReference type="Proteomes" id="UP000460949">
    <property type="component" value="Unassembled WGS sequence"/>
</dbReference>
<feature type="transmembrane region" description="Helical" evidence="1">
    <location>
        <begin position="293"/>
        <end position="309"/>
    </location>
</feature>